<dbReference type="PANTHER" id="PTHR11595">
    <property type="entry name" value="EF-HAND AND COILED-COIL DOMAIN-CONTAINING FAMILY MEMBER"/>
    <property type="match status" value="1"/>
</dbReference>
<dbReference type="Proteomes" id="UP001346869">
    <property type="component" value="Unassembled WGS sequence"/>
</dbReference>
<dbReference type="FunFam" id="3.30.70.60:FF:000001">
    <property type="entry name" value="Elongation factor 1-beta 1 like"/>
    <property type="match status" value="1"/>
</dbReference>
<dbReference type="AlphaFoldDB" id="A0AAN8AVQ5"/>
<feature type="compositionally biased region" description="Low complexity" evidence="6">
    <location>
        <begin position="161"/>
        <end position="172"/>
    </location>
</feature>
<dbReference type="Pfam" id="PF10587">
    <property type="entry name" value="EF-1_beta_acid"/>
    <property type="match status" value="1"/>
</dbReference>
<keyword evidence="5" id="KW-0175">Coiled coil</keyword>
<dbReference type="PANTHER" id="PTHR11595:SF86">
    <property type="entry name" value="ELONGATION FACTOR 1-DELTA ISOFORM X1"/>
    <property type="match status" value="1"/>
</dbReference>
<comment type="caution">
    <text evidence="9">The sequence shown here is derived from an EMBL/GenBank/DDBJ whole genome shotgun (WGS) entry which is preliminary data.</text>
</comment>
<dbReference type="GO" id="GO:0005829">
    <property type="term" value="C:cytosol"/>
    <property type="evidence" value="ECO:0007669"/>
    <property type="project" value="TreeGrafter"/>
</dbReference>
<feature type="compositionally biased region" description="Low complexity" evidence="6">
    <location>
        <begin position="142"/>
        <end position="152"/>
    </location>
</feature>
<feature type="compositionally biased region" description="Basic and acidic residues" evidence="6">
    <location>
        <begin position="37"/>
        <end position="47"/>
    </location>
</feature>
<feature type="compositionally biased region" description="Acidic residues" evidence="6">
    <location>
        <begin position="577"/>
        <end position="595"/>
    </location>
</feature>
<evidence type="ECO:0000259" key="7">
    <source>
        <dbReference type="SMART" id="SM00888"/>
    </source>
</evidence>
<feature type="compositionally biased region" description="Polar residues" evidence="6">
    <location>
        <begin position="1"/>
        <end position="12"/>
    </location>
</feature>
<dbReference type="GO" id="GO:0003746">
    <property type="term" value="F:translation elongation factor activity"/>
    <property type="evidence" value="ECO:0007669"/>
    <property type="project" value="UniProtKB-KW"/>
</dbReference>
<reference evidence="9 10" key="1">
    <citation type="journal article" date="2023" name="Genes (Basel)">
        <title>Chromosome-Level Genome Assembly and Circadian Gene Repertoire of the Patagonia Blennie Eleginops maclovinus-The Closest Ancestral Proxy of Antarctic Cryonotothenioids.</title>
        <authorList>
            <person name="Cheng C.C."/>
            <person name="Rivera-Colon A.G."/>
            <person name="Minhas B.F."/>
            <person name="Wilson L."/>
            <person name="Rayamajhi N."/>
            <person name="Vargas-Chacoff L."/>
            <person name="Catchen J.M."/>
        </authorList>
    </citation>
    <scope>NUCLEOTIDE SEQUENCE [LARGE SCALE GENOMIC DNA]</scope>
    <source>
        <strain evidence="9">JMC-PN-2008</strain>
    </source>
</reference>
<name>A0AAN8AVQ5_ELEMC</name>
<evidence type="ECO:0000256" key="4">
    <source>
        <dbReference type="RuleBase" id="RU003791"/>
    </source>
</evidence>
<evidence type="ECO:0000256" key="5">
    <source>
        <dbReference type="SAM" id="Coils"/>
    </source>
</evidence>
<dbReference type="InterPro" id="IPR014038">
    <property type="entry name" value="EF1B_bsu/dsu_GNE"/>
</dbReference>
<evidence type="ECO:0008006" key="11">
    <source>
        <dbReference type="Google" id="ProtNLM"/>
    </source>
</evidence>
<feature type="region of interest" description="Disordered" evidence="6">
    <location>
        <begin position="294"/>
        <end position="325"/>
    </location>
</feature>
<evidence type="ECO:0000256" key="6">
    <source>
        <dbReference type="SAM" id="MobiDB-lite"/>
    </source>
</evidence>
<feature type="compositionally biased region" description="Basic residues" evidence="6">
    <location>
        <begin position="65"/>
        <end position="75"/>
    </location>
</feature>
<feature type="region of interest" description="Disordered" evidence="6">
    <location>
        <begin position="202"/>
        <end position="234"/>
    </location>
</feature>
<evidence type="ECO:0000256" key="1">
    <source>
        <dbReference type="ARBA" id="ARBA00007411"/>
    </source>
</evidence>
<feature type="compositionally biased region" description="Polar residues" evidence="6">
    <location>
        <begin position="294"/>
        <end position="308"/>
    </location>
</feature>
<feature type="domain" description="Elongation factor 1 beta central acidic region eukaryote" evidence="8">
    <location>
        <begin position="586"/>
        <end position="611"/>
    </location>
</feature>
<feature type="compositionally biased region" description="Basic and acidic residues" evidence="6">
    <location>
        <begin position="89"/>
        <end position="100"/>
    </location>
</feature>
<accession>A0AAN8AVQ5</accession>
<dbReference type="GO" id="GO:0005085">
    <property type="term" value="F:guanyl-nucleotide exchange factor activity"/>
    <property type="evidence" value="ECO:0007669"/>
    <property type="project" value="TreeGrafter"/>
</dbReference>
<dbReference type="CDD" id="cd00292">
    <property type="entry name" value="EF1B"/>
    <property type="match status" value="1"/>
</dbReference>
<dbReference type="GO" id="GO:0005853">
    <property type="term" value="C:eukaryotic translation elongation factor 1 complex"/>
    <property type="evidence" value="ECO:0007669"/>
    <property type="project" value="InterPro"/>
</dbReference>
<dbReference type="InterPro" id="IPR049720">
    <property type="entry name" value="EF1B_bsu/dsu"/>
</dbReference>
<proteinExistence type="inferred from homology"/>
<dbReference type="Gene3D" id="3.30.70.60">
    <property type="match status" value="1"/>
</dbReference>
<sequence length="706" mass="77733">MSKKNPSCSVLDQSELEQPASHCQVDRSAPAASPCKNKADSGQRNGDRASSSPESESLNGDGKRSGKSRRRKKRSSKPESQPEVTVDSKINKEEKPEKRTNQPASDPCAGLMGLQSECANVWFERSMYEQAESLYQCWLASSSNGTTKSRSSPAPGKHSKSQSSVAPPSSGPVCQHGDQVACHHVVQTVWVNKTTFDQAESHYAEESVQRPIPSSLDFQFPPNPSVTPQTPDEGYQSLAPTPATPVIQQAAVTPTNRQSINGLPRIPVELLRDVWLEKPLYDRAEATFYQNLYGNNSSKRSSCPPTSRSSDHPQSLVEEEEEEAEEEAVEEKRVVQQGKSEIFHALLPIQEEEEPAEVQEKVEASGTGVRYLLHPDSERVWLDKWRYDAAESRFHAYTGSDAVVVKQGRRTEAASAAPTAPLRDNTMSSVDFLAQEKIWFDKPRYDEAERRFYERTDGSSQPAEVPAAIRSTEDVGSNTILQDIARARENIQKSLAGSVSGAADQGEIVCRIKGLELENQSLHQVVDDLRAALSKLECRVAVLEKSPAVVTPAAAPSVPCTNGTTVQQQKSAPVKVEEDDDDDIDLFGSDDDDEEAEKLKEERLKAYAEKKSKKPGIIAKSSILLDVKPWDDETDMGKLEECVRSVQAEGLLWGTSKLVAVGYGIKKLQIACVVEDDKVGTDLLEEEITKFEDYIQSVDVAAFNKI</sequence>
<evidence type="ECO:0000313" key="9">
    <source>
        <dbReference type="EMBL" id="KAK5869457.1"/>
    </source>
</evidence>
<dbReference type="SUPFAM" id="SSF54984">
    <property type="entry name" value="eEF-1beta-like"/>
    <property type="match status" value="1"/>
</dbReference>
<evidence type="ECO:0000256" key="2">
    <source>
        <dbReference type="ARBA" id="ARBA00022768"/>
    </source>
</evidence>
<dbReference type="InterPro" id="IPR036219">
    <property type="entry name" value="eEF-1beta-like_sf"/>
</dbReference>
<dbReference type="PROSITE" id="PS00825">
    <property type="entry name" value="EF1BD_2"/>
    <property type="match status" value="1"/>
</dbReference>
<dbReference type="Pfam" id="PF00736">
    <property type="entry name" value="EF1_GNE"/>
    <property type="match status" value="1"/>
</dbReference>
<evidence type="ECO:0000259" key="8">
    <source>
        <dbReference type="SMART" id="SM01182"/>
    </source>
</evidence>
<gene>
    <name evidence="9" type="ORF">PBY51_024171</name>
</gene>
<feature type="region of interest" description="Disordered" evidence="6">
    <location>
        <begin position="142"/>
        <end position="175"/>
    </location>
</feature>
<feature type="region of interest" description="Disordered" evidence="6">
    <location>
        <begin position="1"/>
        <end position="110"/>
    </location>
</feature>
<dbReference type="EMBL" id="JAUZQC010000006">
    <property type="protein sequence ID" value="KAK5869457.1"/>
    <property type="molecule type" value="Genomic_DNA"/>
</dbReference>
<feature type="coiled-coil region" evidence="5">
    <location>
        <begin position="512"/>
        <end position="546"/>
    </location>
</feature>
<dbReference type="InterPro" id="IPR018940">
    <property type="entry name" value="EF-1_beta_acid_region_euk"/>
</dbReference>
<reference evidence="9 10" key="2">
    <citation type="journal article" date="2023" name="Mol. Biol. Evol.">
        <title>Genomics of Secondarily Temperate Adaptation in the Only Non-Antarctic Icefish.</title>
        <authorList>
            <person name="Rivera-Colon A.G."/>
            <person name="Rayamajhi N."/>
            <person name="Minhas B.F."/>
            <person name="Madrigal G."/>
            <person name="Bilyk K.T."/>
            <person name="Yoon V."/>
            <person name="Hune M."/>
            <person name="Gregory S."/>
            <person name="Cheng C.H.C."/>
            <person name="Catchen J.M."/>
        </authorList>
    </citation>
    <scope>NUCLEOTIDE SEQUENCE [LARGE SCALE GENOMIC DNA]</scope>
    <source>
        <strain evidence="9">JMC-PN-2008</strain>
    </source>
</reference>
<feature type="compositionally biased region" description="Polar residues" evidence="6">
    <location>
        <begin position="48"/>
        <end position="58"/>
    </location>
</feature>
<feature type="region of interest" description="Disordered" evidence="6">
    <location>
        <begin position="553"/>
        <end position="595"/>
    </location>
</feature>
<dbReference type="SMART" id="SM01182">
    <property type="entry name" value="EF-1_beta_acid"/>
    <property type="match status" value="1"/>
</dbReference>
<evidence type="ECO:0000256" key="3">
    <source>
        <dbReference type="ARBA" id="ARBA00022917"/>
    </source>
</evidence>
<keyword evidence="3 4" id="KW-0648">Protein biosynthesis</keyword>
<dbReference type="InterPro" id="IPR014717">
    <property type="entry name" value="Transl_elong_EF1B/ribsomal_bS6"/>
</dbReference>
<organism evidence="9 10">
    <name type="scientific">Eleginops maclovinus</name>
    <name type="common">Patagonian blennie</name>
    <name type="synonym">Eleginus maclovinus</name>
    <dbReference type="NCBI Taxonomy" id="56733"/>
    <lineage>
        <taxon>Eukaryota</taxon>
        <taxon>Metazoa</taxon>
        <taxon>Chordata</taxon>
        <taxon>Craniata</taxon>
        <taxon>Vertebrata</taxon>
        <taxon>Euteleostomi</taxon>
        <taxon>Actinopterygii</taxon>
        <taxon>Neopterygii</taxon>
        <taxon>Teleostei</taxon>
        <taxon>Neoteleostei</taxon>
        <taxon>Acanthomorphata</taxon>
        <taxon>Eupercaria</taxon>
        <taxon>Perciformes</taxon>
        <taxon>Notothenioidei</taxon>
        <taxon>Eleginopidae</taxon>
        <taxon>Eleginops</taxon>
    </lineage>
</organism>
<keyword evidence="2 4" id="KW-0251">Elongation factor</keyword>
<feature type="compositionally biased region" description="Polar residues" evidence="6">
    <location>
        <begin position="560"/>
        <end position="571"/>
    </location>
</feature>
<comment type="similarity">
    <text evidence="1 4">Belongs to the EF-1-beta/EF-1-delta family.</text>
</comment>
<protein>
    <recommendedName>
        <fullName evidence="11">Elongation factor 1-delta</fullName>
    </recommendedName>
</protein>
<feature type="domain" description="Translation elongation factor EF1B beta/delta subunit guanine nucleotide exchange" evidence="7">
    <location>
        <begin position="620"/>
        <end position="706"/>
    </location>
</feature>
<dbReference type="PROSITE" id="PS00824">
    <property type="entry name" value="EF1BD_1"/>
    <property type="match status" value="1"/>
</dbReference>
<dbReference type="InterPro" id="IPR001326">
    <property type="entry name" value="Transl_elong_EF1B_B/D_CS"/>
</dbReference>
<evidence type="ECO:0000313" key="10">
    <source>
        <dbReference type="Proteomes" id="UP001346869"/>
    </source>
</evidence>
<keyword evidence="10" id="KW-1185">Reference proteome</keyword>
<dbReference type="SMART" id="SM00888">
    <property type="entry name" value="EF1_GNE"/>
    <property type="match status" value="1"/>
</dbReference>